<dbReference type="Pfam" id="PF13410">
    <property type="entry name" value="GST_C_2"/>
    <property type="match status" value="1"/>
</dbReference>
<reference evidence="2" key="1">
    <citation type="submission" date="2018-02" db="EMBL/GenBank/DDBJ databases">
        <authorList>
            <person name="Cohen D.B."/>
            <person name="Kent A.D."/>
        </authorList>
    </citation>
    <scope>NUCLEOTIDE SEQUENCE</scope>
</reference>
<dbReference type="GO" id="GO:0004364">
    <property type="term" value="F:glutathione transferase activity"/>
    <property type="evidence" value="ECO:0007669"/>
    <property type="project" value="InterPro"/>
</dbReference>
<dbReference type="PANTHER" id="PTHR44328">
    <property type="entry name" value="GLUTATHIONE S-TRANSFERASE L1"/>
    <property type="match status" value="1"/>
</dbReference>
<protein>
    <recommendedName>
        <fullName evidence="1">GST C-terminal domain-containing protein</fullName>
    </recommendedName>
</protein>
<accession>A0A2N9EEV9</accession>
<sequence length="315" mass="35872">MASWKMSYTCNNYNNTASSRLTCLRNTSVNFSLSSFCKKVTQIRFPNTTISPPKLQLQALGKARATVLVLSAKMAAGLHSEFSFCLYAELTVNEVLPPSLDSSSDPPPVFDGTTRDCRTRYNWFRIDLENRPAWYKLESTRRKSTQLTSSLCEVTLQVPSLEYNNEVKGESLDLIKYIDSHFEGPSLFPNDPEKKEFAEELLSYTDTFNKAVLSSFKGDGNEAGAAFDYIETALSKFEDGPFFLGQFSLVDIAYAPFIERFQPFLLDVKKYDILAGRPKLAAWIKEMDKIDAYKQTKREPKEFIEIYKKRFAAQL</sequence>
<evidence type="ECO:0000259" key="1">
    <source>
        <dbReference type="PROSITE" id="PS50405"/>
    </source>
</evidence>
<dbReference type="PANTHER" id="PTHR44328:SF11">
    <property type="entry name" value="GLUTATHIONE S-TRANSFERASE L2, CHLOROPLASTIC"/>
    <property type="match status" value="1"/>
</dbReference>
<dbReference type="SUPFAM" id="SSF47616">
    <property type="entry name" value="GST C-terminal domain-like"/>
    <property type="match status" value="1"/>
</dbReference>
<proteinExistence type="predicted"/>
<gene>
    <name evidence="2" type="ORF">FSB_LOCUS1125</name>
</gene>
<organism evidence="2">
    <name type="scientific">Fagus sylvatica</name>
    <name type="common">Beechnut</name>
    <dbReference type="NCBI Taxonomy" id="28930"/>
    <lineage>
        <taxon>Eukaryota</taxon>
        <taxon>Viridiplantae</taxon>
        <taxon>Streptophyta</taxon>
        <taxon>Embryophyta</taxon>
        <taxon>Tracheophyta</taxon>
        <taxon>Spermatophyta</taxon>
        <taxon>Magnoliopsida</taxon>
        <taxon>eudicotyledons</taxon>
        <taxon>Gunneridae</taxon>
        <taxon>Pentapetalae</taxon>
        <taxon>rosids</taxon>
        <taxon>fabids</taxon>
        <taxon>Fagales</taxon>
        <taxon>Fagaceae</taxon>
        <taxon>Fagus</taxon>
    </lineage>
</organism>
<dbReference type="Gene3D" id="3.40.30.10">
    <property type="entry name" value="Glutaredoxin"/>
    <property type="match status" value="1"/>
</dbReference>
<dbReference type="AlphaFoldDB" id="A0A2N9EEV9"/>
<name>A0A2N9EEV9_FAGSY</name>
<dbReference type="EMBL" id="OIVN01000047">
    <property type="protein sequence ID" value="SPC73243.1"/>
    <property type="molecule type" value="Genomic_DNA"/>
</dbReference>
<dbReference type="InterPro" id="IPR010987">
    <property type="entry name" value="Glutathione-S-Trfase_C-like"/>
</dbReference>
<dbReference type="PROSITE" id="PS50405">
    <property type="entry name" value="GST_CTER"/>
    <property type="match status" value="1"/>
</dbReference>
<dbReference type="CDD" id="cd03203">
    <property type="entry name" value="GST_C_Lambda"/>
    <property type="match status" value="1"/>
</dbReference>
<feature type="domain" description="GST C-terminal" evidence="1">
    <location>
        <begin position="165"/>
        <end position="310"/>
    </location>
</feature>
<dbReference type="InterPro" id="IPR044629">
    <property type="entry name" value="GSTL1/2/3"/>
</dbReference>
<dbReference type="InterPro" id="IPR036282">
    <property type="entry name" value="Glutathione-S-Trfase_C_sf"/>
</dbReference>
<dbReference type="Gene3D" id="1.20.1050.10">
    <property type="match status" value="1"/>
</dbReference>
<dbReference type="FunFam" id="1.20.1050.10:FF:000041">
    <property type="entry name" value="Lambda class glutathione S-transferase"/>
    <property type="match status" value="1"/>
</dbReference>
<evidence type="ECO:0000313" key="2">
    <source>
        <dbReference type="EMBL" id="SPC73243.1"/>
    </source>
</evidence>